<evidence type="ECO:0000256" key="1">
    <source>
        <dbReference type="SAM" id="MobiDB-lite"/>
    </source>
</evidence>
<proteinExistence type="predicted"/>
<dbReference type="EMBL" id="JABWAD010000061">
    <property type="protein sequence ID" value="KAF6063235.1"/>
    <property type="molecule type" value="Genomic_DNA"/>
</dbReference>
<evidence type="ECO:0000313" key="4">
    <source>
        <dbReference type="Proteomes" id="UP000536275"/>
    </source>
</evidence>
<evidence type="ECO:0000313" key="3">
    <source>
        <dbReference type="EMBL" id="KAF6063235.1"/>
    </source>
</evidence>
<keyword evidence="2" id="KW-0812">Transmembrane</keyword>
<comment type="caution">
    <text evidence="3">The sequence shown here is derived from an EMBL/GenBank/DDBJ whole genome shotgun (WGS) entry which is preliminary data.</text>
</comment>
<evidence type="ECO:0000256" key="2">
    <source>
        <dbReference type="SAM" id="Phobius"/>
    </source>
</evidence>
<dbReference type="Proteomes" id="UP000536275">
    <property type="component" value="Unassembled WGS sequence"/>
</dbReference>
<dbReference type="AlphaFoldDB" id="A0A8H6BVR8"/>
<gene>
    <name evidence="3" type="ORF">FOB64_006235</name>
</gene>
<protein>
    <submittedName>
        <fullName evidence="3">Uncharacterized protein</fullName>
    </submittedName>
</protein>
<accession>A0A8H6BVR8</accession>
<name>A0A8H6BVR8_CANAX</name>
<reference evidence="3 4" key="1">
    <citation type="submission" date="2020-03" db="EMBL/GenBank/DDBJ databases">
        <title>FDA dAtabase for Regulatory Grade micrObial Sequences (FDA-ARGOS): Supporting development and validation of Infectious Disease Dx tests.</title>
        <authorList>
            <person name="Campos J."/>
            <person name="Goldberg B."/>
            <person name="Tallon L."/>
            <person name="Sadzewicz L."/>
            <person name="Vavikolanu K."/>
            <person name="Mehta A."/>
            <person name="Aluvathingal J."/>
            <person name="Nadendla S."/>
            <person name="Nandy P."/>
            <person name="Geyer C."/>
            <person name="Yan Y."/>
            <person name="Sichtig H."/>
        </authorList>
    </citation>
    <scope>NUCLEOTIDE SEQUENCE [LARGE SCALE GENOMIC DNA]</scope>
    <source>
        <strain evidence="3 4">FDAARGOS_656</strain>
    </source>
</reference>
<feature type="transmembrane region" description="Helical" evidence="2">
    <location>
        <begin position="20"/>
        <end position="40"/>
    </location>
</feature>
<organism evidence="3 4">
    <name type="scientific">Candida albicans</name>
    <name type="common">Yeast</name>
    <dbReference type="NCBI Taxonomy" id="5476"/>
    <lineage>
        <taxon>Eukaryota</taxon>
        <taxon>Fungi</taxon>
        <taxon>Dikarya</taxon>
        <taxon>Ascomycota</taxon>
        <taxon>Saccharomycotina</taxon>
        <taxon>Pichiomycetes</taxon>
        <taxon>Debaryomycetaceae</taxon>
        <taxon>Candida/Lodderomyces clade</taxon>
        <taxon>Candida</taxon>
    </lineage>
</organism>
<keyword evidence="2" id="KW-0472">Membrane</keyword>
<feature type="compositionally biased region" description="Acidic residues" evidence="1">
    <location>
        <begin position="64"/>
        <end position="73"/>
    </location>
</feature>
<sequence length="90" mass="10305">MVPILCFPTVKGADLTPTEMNWTCLVYFGLILLTTIWFVVDARRWYVGPRTNISEEDIVYGEKTEDEGDEIPDVIDGQKVSISSTEKRYQ</sequence>
<keyword evidence="2" id="KW-1133">Transmembrane helix</keyword>
<feature type="region of interest" description="Disordered" evidence="1">
    <location>
        <begin position="64"/>
        <end position="90"/>
    </location>
</feature>